<dbReference type="InterPro" id="IPR003656">
    <property type="entry name" value="Znf_BED"/>
</dbReference>
<dbReference type="InterPro" id="IPR003604">
    <property type="entry name" value="Matrin/U1-like-C_Znf_C2H2"/>
</dbReference>
<keyword evidence="1" id="KW-0479">Metal-binding</keyword>
<keyword evidence="8" id="KW-1185">Reference proteome</keyword>
<dbReference type="AlphaFoldDB" id="A0A834YPD5"/>
<reference evidence="7 8" key="1">
    <citation type="submission" date="2020-04" db="EMBL/GenBank/DDBJ databases">
        <title>Plant Genome Project.</title>
        <authorList>
            <person name="Zhang R.-G."/>
        </authorList>
    </citation>
    <scope>NUCLEOTIDE SEQUENCE [LARGE SCALE GENOMIC DNA]</scope>
    <source>
        <strain evidence="7">YNK0</strain>
        <tissue evidence="7">Leaf</tissue>
    </source>
</reference>
<feature type="compositionally biased region" description="Basic and acidic residues" evidence="5">
    <location>
        <begin position="309"/>
        <end position="326"/>
    </location>
</feature>
<feature type="compositionally biased region" description="Basic residues" evidence="5">
    <location>
        <begin position="327"/>
        <end position="337"/>
    </location>
</feature>
<dbReference type="Gene3D" id="3.30.160.60">
    <property type="entry name" value="Classic Zinc Finger"/>
    <property type="match status" value="1"/>
</dbReference>
<feature type="region of interest" description="Disordered" evidence="5">
    <location>
        <begin position="408"/>
        <end position="440"/>
    </location>
</feature>
<comment type="caution">
    <text evidence="7">The sequence shown here is derived from an EMBL/GenBank/DDBJ whole genome shotgun (WGS) entry which is preliminary data.</text>
</comment>
<evidence type="ECO:0000313" key="8">
    <source>
        <dbReference type="Proteomes" id="UP000655225"/>
    </source>
</evidence>
<evidence type="ECO:0000256" key="4">
    <source>
        <dbReference type="PROSITE-ProRule" id="PRU00027"/>
    </source>
</evidence>
<dbReference type="EMBL" id="JABCRI010000015">
    <property type="protein sequence ID" value="KAF8393014.1"/>
    <property type="molecule type" value="Genomic_DNA"/>
</dbReference>
<dbReference type="SUPFAM" id="SSF57667">
    <property type="entry name" value="beta-beta-alpha zinc fingers"/>
    <property type="match status" value="1"/>
</dbReference>
<dbReference type="InterPro" id="IPR013087">
    <property type="entry name" value="Znf_C2H2_type"/>
</dbReference>
<dbReference type="GO" id="GO:0003677">
    <property type="term" value="F:DNA binding"/>
    <property type="evidence" value="ECO:0007669"/>
    <property type="project" value="InterPro"/>
</dbReference>
<dbReference type="Pfam" id="PF12874">
    <property type="entry name" value="zf-met"/>
    <property type="match status" value="2"/>
</dbReference>
<dbReference type="OMA" id="IAMWITQ"/>
<feature type="region of interest" description="Disordered" evidence="5">
    <location>
        <begin position="309"/>
        <end position="349"/>
    </location>
</feature>
<feature type="compositionally biased region" description="Polar residues" evidence="5">
    <location>
        <begin position="410"/>
        <end position="422"/>
    </location>
</feature>
<protein>
    <recommendedName>
        <fullName evidence="6">BED-type domain-containing protein</fullName>
    </recommendedName>
</protein>
<dbReference type="Pfam" id="PF02892">
    <property type="entry name" value="zf-BED"/>
    <property type="match status" value="1"/>
</dbReference>
<keyword evidence="3" id="KW-0862">Zinc</keyword>
<keyword evidence="2 4" id="KW-0863">Zinc-finger</keyword>
<dbReference type="GO" id="GO:0008270">
    <property type="term" value="F:zinc ion binding"/>
    <property type="evidence" value="ECO:0007669"/>
    <property type="project" value="UniProtKB-KW"/>
</dbReference>
<dbReference type="PANTHER" id="PTHR47487:SF8">
    <property type="entry name" value="OS08G0270900 PROTEIN"/>
    <property type="match status" value="1"/>
</dbReference>
<evidence type="ECO:0000256" key="5">
    <source>
        <dbReference type="SAM" id="MobiDB-lite"/>
    </source>
</evidence>
<dbReference type="Proteomes" id="UP000655225">
    <property type="component" value="Unassembled WGS sequence"/>
</dbReference>
<evidence type="ECO:0000256" key="1">
    <source>
        <dbReference type="ARBA" id="ARBA00022723"/>
    </source>
</evidence>
<organism evidence="7 8">
    <name type="scientific">Tetracentron sinense</name>
    <name type="common">Spur-leaf</name>
    <dbReference type="NCBI Taxonomy" id="13715"/>
    <lineage>
        <taxon>Eukaryota</taxon>
        <taxon>Viridiplantae</taxon>
        <taxon>Streptophyta</taxon>
        <taxon>Embryophyta</taxon>
        <taxon>Tracheophyta</taxon>
        <taxon>Spermatophyta</taxon>
        <taxon>Magnoliopsida</taxon>
        <taxon>Trochodendrales</taxon>
        <taxon>Trochodendraceae</taxon>
        <taxon>Tetracentron</taxon>
    </lineage>
</organism>
<evidence type="ECO:0000256" key="3">
    <source>
        <dbReference type="ARBA" id="ARBA00022833"/>
    </source>
</evidence>
<name>A0A834YPD5_TETSI</name>
<feature type="region of interest" description="Disordered" evidence="5">
    <location>
        <begin position="236"/>
        <end position="260"/>
    </location>
</feature>
<feature type="compositionally biased region" description="Basic and acidic residues" evidence="5">
    <location>
        <begin position="338"/>
        <end position="349"/>
    </location>
</feature>
<evidence type="ECO:0000313" key="7">
    <source>
        <dbReference type="EMBL" id="KAF8393014.1"/>
    </source>
</evidence>
<gene>
    <name evidence="7" type="ORF">HHK36_021255</name>
</gene>
<accession>A0A834YPD5</accession>
<sequence>MEFRFRADDDRTSTYFSPPLSDAEQALRAGYISDGIGRNDFVRNPIDVREVILRELERERIREEIIAAEIVRKRALEAEVRTELLIERELALQRIEGFSRSDPRVPFMNHSDGSRTRLDERLSFSSRPEVGISEILRFQHLPESRVPEVKSLPVMSKGPVIFVMVKPRDAFWEYMVEISDKRIKCKFCGEVISGTITRAKYHLAKMSNRDVKLCPNVPEAVFASPETVMGEAEMKKQKLTEGSSNTTACNPTGVPKPMYPNLVGTKRKAVTPAAAGANEIPVGSSKKEPQKEWSCALCRVSSTTEEGLNEHLEGKKHQAKEAELRANRRLPVSKKQKRQDLKKKNGESIQKKSNPVDLIKKYKYWCEMCRAGARTEYLMAAHQRGKKHMTLVMELVQNGGVVPAIVNLPEPTSQKATDTNVLSGEGNEETTESMGEEVDE</sequence>
<proteinExistence type="predicted"/>
<evidence type="ECO:0000256" key="2">
    <source>
        <dbReference type="ARBA" id="ARBA00022771"/>
    </source>
</evidence>
<feature type="domain" description="BED-type" evidence="6">
    <location>
        <begin position="166"/>
        <end position="221"/>
    </location>
</feature>
<dbReference type="PROSITE" id="PS50808">
    <property type="entry name" value="ZF_BED"/>
    <property type="match status" value="1"/>
</dbReference>
<feature type="compositionally biased region" description="Polar residues" evidence="5">
    <location>
        <begin position="240"/>
        <end position="250"/>
    </location>
</feature>
<dbReference type="InterPro" id="IPR036236">
    <property type="entry name" value="Znf_C2H2_sf"/>
</dbReference>
<dbReference type="OrthoDB" id="10009287at2759"/>
<feature type="compositionally biased region" description="Acidic residues" evidence="5">
    <location>
        <begin position="426"/>
        <end position="440"/>
    </location>
</feature>
<dbReference type="SMART" id="SM00451">
    <property type="entry name" value="ZnF_U1"/>
    <property type="match status" value="2"/>
</dbReference>
<evidence type="ECO:0000259" key="6">
    <source>
        <dbReference type="PROSITE" id="PS50808"/>
    </source>
</evidence>
<dbReference type="PANTHER" id="PTHR47487">
    <property type="entry name" value="OS06G0651300 PROTEIN-RELATED"/>
    <property type="match status" value="1"/>
</dbReference>